<protein>
    <recommendedName>
        <fullName evidence="8">CopC domain-containing protein</fullName>
    </recommendedName>
</protein>
<keyword evidence="2" id="KW-0479">Metal-binding</keyword>
<dbReference type="GO" id="GO:0005886">
    <property type="term" value="C:plasma membrane"/>
    <property type="evidence" value="ECO:0007669"/>
    <property type="project" value="TreeGrafter"/>
</dbReference>
<proteinExistence type="predicted"/>
<dbReference type="Gene3D" id="2.60.40.1220">
    <property type="match status" value="1"/>
</dbReference>
<dbReference type="GO" id="GO:0006825">
    <property type="term" value="P:copper ion transport"/>
    <property type="evidence" value="ECO:0007669"/>
    <property type="project" value="InterPro"/>
</dbReference>
<comment type="caution">
    <text evidence="9">The sequence shown here is derived from an EMBL/GenBank/DDBJ whole genome shotgun (WGS) entry which is preliminary data.</text>
</comment>
<evidence type="ECO:0000259" key="8">
    <source>
        <dbReference type="Pfam" id="PF04234"/>
    </source>
</evidence>
<feature type="region of interest" description="Disordered" evidence="5">
    <location>
        <begin position="127"/>
        <end position="162"/>
    </location>
</feature>
<keyword evidence="6" id="KW-1133">Transmembrane helix</keyword>
<keyword evidence="6" id="KW-0472">Membrane</keyword>
<gene>
    <name evidence="9" type="ORF">BJY26_000565</name>
</gene>
<dbReference type="Proteomes" id="UP000539111">
    <property type="component" value="Unassembled WGS sequence"/>
</dbReference>
<feature type="signal peptide" evidence="7">
    <location>
        <begin position="1"/>
        <end position="24"/>
    </location>
</feature>
<keyword evidence="10" id="KW-1185">Reference proteome</keyword>
<evidence type="ECO:0000313" key="9">
    <source>
        <dbReference type="EMBL" id="NYI66259.1"/>
    </source>
</evidence>
<dbReference type="PANTHER" id="PTHR34820:SF4">
    <property type="entry name" value="INNER MEMBRANE PROTEIN YEBZ"/>
    <property type="match status" value="1"/>
</dbReference>
<dbReference type="GO" id="GO:0030313">
    <property type="term" value="C:cell envelope"/>
    <property type="evidence" value="ECO:0007669"/>
    <property type="project" value="UniProtKB-SubCell"/>
</dbReference>
<evidence type="ECO:0000256" key="2">
    <source>
        <dbReference type="ARBA" id="ARBA00022723"/>
    </source>
</evidence>
<dbReference type="Pfam" id="PF04234">
    <property type="entry name" value="CopC"/>
    <property type="match status" value="1"/>
</dbReference>
<dbReference type="GO" id="GO:0042597">
    <property type="term" value="C:periplasmic space"/>
    <property type="evidence" value="ECO:0007669"/>
    <property type="project" value="InterPro"/>
</dbReference>
<evidence type="ECO:0000256" key="6">
    <source>
        <dbReference type="SAM" id="Phobius"/>
    </source>
</evidence>
<evidence type="ECO:0000256" key="1">
    <source>
        <dbReference type="ARBA" id="ARBA00004196"/>
    </source>
</evidence>
<feature type="compositionally biased region" description="Low complexity" evidence="5">
    <location>
        <begin position="149"/>
        <end position="162"/>
    </location>
</feature>
<dbReference type="InterPro" id="IPR014756">
    <property type="entry name" value="Ig_E-set"/>
</dbReference>
<dbReference type="InterPro" id="IPR014755">
    <property type="entry name" value="Cu-Rt/internalin_Ig-like"/>
</dbReference>
<keyword evidence="6" id="KW-0812">Transmembrane</keyword>
<evidence type="ECO:0000256" key="4">
    <source>
        <dbReference type="ARBA" id="ARBA00023008"/>
    </source>
</evidence>
<dbReference type="InterPro" id="IPR032694">
    <property type="entry name" value="CopC/D"/>
</dbReference>
<evidence type="ECO:0000256" key="5">
    <source>
        <dbReference type="SAM" id="MobiDB-lite"/>
    </source>
</evidence>
<name>A0A7Z0A8A1_9MICO</name>
<keyword evidence="3 7" id="KW-0732">Signal</keyword>
<evidence type="ECO:0000256" key="7">
    <source>
        <dbReference type="SAM" id="SignalP"/>
    </source>
</evidence>
<organism evidence="9 10">
    <name type="scientific">Spelaeicoccus albus</name>
    <dbReference type="NCBI Taxonomy" id="1280376"/>
    <lineage>
        <taxon>Bacteria</taxon>
        <taxon>Bacillati</taxon>
        <taxon>Actinomycetota</taxon>
        <taxon>Actinomycetes</taxon>
        <taxon>Micrococcales</taxon>
        <taxon>Brevibacteriaceae</taxon>
        <taxon>Spelaeicoccus</taxon>
    </lineage>
</organism>
<feature type="transmembrane region" description="Helical" evidence="6">
    <location>
        <begin position="164"/>
        <end position="188"/>
    </location>
</feature>
<dbReference type="RefSeq" id="WP_179425477.1">
    <property type="nucleotide sequence ID" value="NZ_JACBZP010000001.1"/>
</dbReference>
<dbReference type="SUPFAM" id="SSF81296">
    <property type="entry name" value="E set domains"/>
    <property type="match status" value="1"/>
</dbReference>
<accession>A0A7Z0A8A1</accession>
<dbReference type="InterPro" id="IPR007348">
    <property type="entry name" value="CopC_dom"/>
</dbReference>
<dbReference type="PANTHER" id="PTHR34820">
    <property type="entry name" value="INNER MEMBRANE PROTEIN YEBZ"/>
    <property type="match status" value="1"/>
</dbReference>
<evidence type="ECO:0000313" key="10">
    <source>
        <dbReference type="Proteomes" id="UP000539111"/>
    </source>
</evidence>
<dbReference type="GO" id="GO:0005507">
    <property type="term" value="F:copper ion binding"/>
    <property type="evidence" value="ECO:0007669"/>
    <property type="project" value="InterPro"/>
</dbReference>
<reference evidence="9 10" key="1">
    <citation type="submission" date="2020-07" db="EMBL/GenBank/DDBJ databases">
        <title>Sequencing the genomes of 1000 actinobacteria strains.</title>
        <authorList>
            <person name="Klenk H.-P."/>
        </authorList>
    </citation>
    <scope>NUCLEOTIDE SEQUENCE [LARGE SCALE GENOMIC DNA]</scope>
    <source>
        <strain evidence="9 10">DSM 26341</strain>
    </source>
</reference>
<feature type="chain" id="PRO_5039716266" description="CopC domain-containing protein" evidence="7">
    <location>
        <begin position="25"/>
        <end position="195"/>
    </location>
</feature>
<sequence>MRPILRIPLIALLTIVLAFSGVTAASAHNVLESTAPQDGASVSTVPHRVVLTFDQPSESIGTTIAVKGPDGPATVSKAKLVNNTVAVVVGGKLPAGSYTVNWRVTSADGHPVSGSFDFTAKKATTYEAPASPASGTTGKSGSSDRDNGSQDASTPSTSQSSGSLGTILIVIGVALIVVIIIVIAVVTLRRRRYSD</sequence>
<evidence type="ECO:0000256" key="3">
    <source>
        <dbReference type="ARBA" id="ARBA00022729"/>
    </source>
</evidence>
<dbReference type="AlphaFoldDB" id="A0A7Z0A8A1"/>
<comment type="subcellular location">
    <subcellularLocation>
        <location evidence="1">Cell envelope</location>
    </subcellularLocation>
</comment>
<keyword evidence="4" id="KW-0186">Copper</keyword>
<dbReference type="EMBL" id="JACBZP010000001">
    <property type="protein sequence ID" value="NYI66259.1"/>
    <property type="molecule type" value="Genomic_DNA"/>
</dbReference>
<dbReference type="GO" id="GO:0046688">
    <property type="term" value="P:response to copper ion"/>
    <property type="evidence" value="ECO:0007669"/>
    <property type="project" value="InterPro"/>
</dbReference>
<feature type="domain" description="CopC" evidence="8">
    <location>
        <begin position="28"/>
        <end position="119"/>
    </location>
</feature>